<evidence type="ECO:0000259" key="3">
    <source>
        <dbReference type="Pfam" id="PF07715"/>
    </source>
</evidence>
<proteinExistence type="inferred from homology"/>
<dbReference type="Proteomes" id="UP000259273">
    <property type="component" value="Unassembled WGS sequence"/>
</dbReference>
<reference evidence="4 5" key="1">
    <citation type="journal article" date="2018" name="Nat. Biotechnol.">
        <title>A standardized bacterial taxonomy based on genome phylogeny substantially revises the tree of life.</title>
        <authorList>
            <person name="Parks D.H."/>
            <person name="Chuvochina M."/>
            <person name="Waite D.W."/>
            <person name="Rinke C."/>
            <person name="Skarshewski A."/>
            <person name="Chaumeil P.A."/>
            <person name="Hugenholtz P."/>
        </authorList>
    </citation>
    <scope>NUCLEOTIDE SEQUENCE [LARGE SCALE GENOMIC DNA]</scope>
    <source>
        <strain evidence="4">UBA9158</strain>
    </source>
</reference>
<feature type="signal peptide" evidence="2">
    <location>
        <begin position="1"/>
        <end position="19"/>
    </location>
</feature>
<sequence length="147" mass="15233">MHATKTLTSALLAALFASAASSEPVLEQVIVSAKRISEDASRLPLSWSIVDDEALTLIGHTHPNEIMQQVPGAWISRGNGQESLTALRSPVLTGAGGCGSFFVAADGISLRAPGFCNVNQLFDANLEQAGRIEVIKGPAGASYGSNA</sequence>
<feature type="domain" description="TonB-dependent receptor plug" evidence="3">
    <location>
        <begin position="41"/>
        <end position="147"/>
    </location>
</feature>
<keyword evidence="1" id="KW-0472">Membrane</keyword>
<dbReference type="Pfam" id="PF07715">
    <property type="entry name" value="Plug"/>
    <property type="match status" value="1"/>
</dbReference>
<dbReference type="EMBL" id="DMND01000077">
    <property type="protein sequence ID" value="HAN27142.1"/>
    <property type="molecule type" value="Genomic_DNA"/>
</dbReference>
<dbReference type="GO" id="GO:0009279">
    <property type="term" value="C:cell outer membrane"/>
    <property type="evidence" value="ECO:0007669"/>
    <property type="project" value="UniProtKB-SubCell"/>
</dbReference>
<dbReference type="Gene3D" id="2.170.130.10">
    <property type="entry name" value="TonB-dependent receptor, plug domain"/>
    <property type="match status" value="1"/>
</dbReference>
<evidence type="ECO:0000256" key="1">
    <source>
        <dbReference type="PROSITE-ProRule" id="PRU01360"/>
    </source>
</evidence>
<evidence type="ECO:0000313" key="5">
    <source>
        <dbReference type="Proteomes" id="UP000259273"/>
    </source>
</evidence>
<dbReference type="InterPro" id="IPR012910">
    <property type="entry name" value="Plug_dom"/>
</dbReference>
<protein>
    <submittedName>
        <fullName evidence="4">TonB-dependent receptor</fullName>
    </submittedName>
</protein>
<keyword evidence="2" id="KW-0732">Signal</keyword>
<comment type="caution">
    <text evidence="4">The sequence shown here is derived from an EMBL/GenBank/DDBJ whole genome shotgun (WGS) entry which is preliminary data.</text>
</comment>
<dbReference type="PANTHER" id="PTHR30069">
    <property type="entry name" value="TONB-DEPENDENT OUTER MEMBRANE RECEPTOR"/>
    <property type="match status" value="1"/>
</dbReference>
<keyword evidence="1" id="KW-0998">Cell outer membrane</keyword>
<evidence type="ECO:0000313" key="4">
    <source>
        <dbReference type="EMBL" id="HAN27142.1"/>
    </source>
</evidence>
<keyword evidence="1" id="KW-0813">Transport</keyword>
<dbReference type="GO" id="GO:0044718">
    <property type="term" value="P:siderophore transmembrane transport"/>
    <property type="evidence" value="ECO:0007669"/>
    <property type="project" value="TreeGrafter"/>
</dbReference>
<dbReference type="PANTHER" id="PTHR30069:SF28">
    <property type="entry name" value="TONB-DEPENDENT RECEPTOR YNCD-RELATED"/>
    <property type="match status" value="1"/>
</dbReference>
<dbReference type="PROSITE" id="PS52016">
    <property type="entry name" value="TONB_DEPENDENT_REC_3"/>
    <property type="match status" value="1"/>
</dbReference>
<dbReference type="GO" id="GO:0015344">
    <property type="term" value="F:siderophore uptake transmembrane transporter activity"/>
    <property type="evidence" value="ECO:0007669"/>
    <property type="project" value="TreeGrafter"/>
</dbReference>
<keyword evidence="1" id="KW-0812">Transmembrane</keyword>
<organism evidence="4 5">
    <name type="scientific">Haliea salexigens</name>
    <dbReference type="NCBI Taxonomy" id="287487"/>
    <lineage>
        <taxon>Bacteria</taxon>
        <taxon>Pseudomonadati</taxon>
        <taxon>Pseudomonadota</taxon>
        <taxon>Gammaproteobacteria</taxon>
        <taxon>Cellvibrionales</taxon>
        <taxon>Halieaceae</taxon>
        <taxon>Haliea</taxon>
    </lineage>
</organism>
<feature type="non-terminal residue" evidence="4">
    <location>
        <position position="147"/>
    </location>
</feature>
<accession>A0A3C1KKB9</accession>
<comment type="similarity">
    <text evidence="1">Belongs to the TonB-dependent receptor family.</text>
</comment>
<evidence type="ECO:0000256" key="2">
    <source>
        <dbReference type="SAM" id="SignalP"/>
    </source>
</evidence>
<name>A0A3C1KKB9_9GAMM</name>
<feature type="chain" id="PRO_5017807414" evidence="2">
    <location>
        <begin position="20"/>
        <end position="147"/>
    </location>
</feature>
<dbReference type="SUPFAM" id="SSF56935">
    <property type="entry name" value="Porins"/>
    <property type="match status" value="1"/>
</dbReference>
<keyword evidence="1" id="KW-1134">Transmembrane beta strand</keyword>
<gene>
    <name evidence="4" type="ORF">DCP75_05380</name>
</gene>
<keyword evidence="4" id="KW-0675">Receptor</keyword>
<comment type="subcellular location">
    <subcellularLocation>
        <location evidence="1">Cell outer membrane</location>
        <topology evidence="1">Multi-pass membrane protein</topology>
    </subcellularLocation>
</comment>
<dbReference type="AlphaFoldDB" id="A0A3C1KKB9"/>
<dbReference type="InterPro" id="IPR039426">
    <property type="entry name" value="TonB-dep_rcpt-like"/>
</dbReference>
<dbReference type="InterPro" id="IPR037066">
    <property type="entry name" value="Plug_dom_sf"/>
</dbReference>